<gene>
    <name evidence="14" type="primary">LOC100375804</name>
</gene>
<evidence type="ECO:0000256" key="2">
    <source>
        <dbReference type="ARBA" id="ARBA00022723"/>
    </source>
</evidence>
<feature type="domain" description="C2H2-type" evidence="12">
    <location>
        <begin position="1014"/>
        <end position="1041"/>
    </location>
</feature>
<feature type="domain" description="C2H2-type" evidence="12">
    <location>
        <begin position="1187"/>
        <end position="1214"/>
    </location>
</feature>
<feature type="domain" description="C2H2-type" evidence="12">
    <location>
        <begin position="1449"/>
        <end position="1476"/>
    </location>
</feature>
<dbReference type="InterPro" id="IPR013087">
    <property type="entry name" value="Znf_C2H2_type"/>
</dbReference>
<dbReference type="RefSeq" id="XP_006812793.1">
    <property type="nucleotide sequence ID" value="XM_006812730.1"/>
</dbReference>
<reference evidence="14" key="1">
    <citation type="submission" date="2025-08" db="UniProtKB">
        <authorList>
            <consortium name="RefSeq"/>
        </authorList>
    </citation>
    <scope>IDENTIFICATION</scope>
    <source>
        <tissue evidence="14">Testes</tissue>
    </source>
</reference>
<feature type="domain" description="C2H2-type" evidence="12">
    <location>
        <begin position="1249"/>
        <end position="1276"/>
    </location>
</feature>
<keyword evidence="5" id="KW-0862">Zinc</keyword>
<dbReference type="PANTHER" id="PTHR24384">
    <property type="entry name" value="FINGER PUTATIVE TRANSCRIPTION FACTOR FAMILY-RELATED"/>
    <property type="match status" value="1"/>
</dbReference>
<dbReference type="Proteomes" id="UP000694865">
    <property type="component" value="Unplaced"/>
</dbReference>
<keyword evidence="13" id="KW-1185">Reference proteome</keyword>
<evidence type="ECO:0000256" key="6">
    <source>
        <dbReference type="ARBA" id="ARBA00023015"/>
    </source>
</evidence>
<accession>A0ABM0LYF2</accession>
<evidence type="ECO:0000313" key="14">
    <source>
        <dbReference type="RefSeq" id="XP_006812793.1"/>
    </source>
</evidence>
<proteinExistence type="predicted"/>
<evidence type="ECO:0000256" key="3">
    <source>
        <dbReference type="ARBA" id="ARBA00022737"/>
    </source>
</evidence>
<feature type="domain" description="C2H2-type" evidence="12">
    <location>
        <begin position="959"/>
        <end position="986"/>
    </location>
</feature>
<organism evidence="13 14">
    <name type="scientific">Saccoglossus kowalevskii</name>
    <name type="common">Acorn worm</name>
    <dbReference type="NCBI Taxonomy" id="10224"/>
    <lineage>
        <taxon>Eukaryota</taxon>
        <taxon>Metazoa</taxon>
        <taxon>Hemichordata</taxon>
        <taxon>Enteropneusta</taxon>
        <taxon>Harrimaniidae</taxon>
        <taxon>Saccoglossus</taxon>
    </lineage>
</organism>
<evidence type="ECO:0000256" key="10">
    <source>
        <dbReference type="PROSITE-ProRule" id="PRU00042"/>
    </source>
</evidence>
<comment type="subcellular location">
    <subcellularLocation>
        <location evidence="1">Nucleus</location>
    </subcellularLocation>
</comment>
<feature type="compositionally biased region" description="Polar residues" evidence="11">
    <location>
        <begin position="611"/>
        <end position="625"/>
    </location>
</feature>
<name>A0ABM0LYF2_SACKO</name>
<feature type="domain" description="C2H2-type" evidence="12">
    <location>
        <begin position="1156"/>
        <end position="1184"/>
    </location>
</feature>
<feature type="compositionally biased region" description="Polar residues" evidence="11">
    <location>
        <begin position="661"/>
        <end position="673"/>
    </location>
</feature>
<feature type="compositionally biased region" description="Basic and acidic residues" evidence="11">
    <location>
        <begin position="641"/>
        <end position="655"/>
    </location>
</feature>
<feature type="domain" description="C2H2-type" evidence="12">
    <location>
        <begin position="1221"/>
        <end position="1248"/>
    </location>
</feature>
<evidence type="ECO:0000259" key="12">
    <source>
        <dbReference type="PROSITE" id="PS50157"/>
    </source>
</evidence>
<feature type="domain" description="C2H2-type" evidence="12">
    <location>
        <begin position="1306"/>
        <end position="1333"/>
    </location>
</feature>
<feature type="domain" description="C2H2-type" evidence="12">
    <location>
        <begin position="712"/>
        <end position="735"/>
    </location>
</feature>
<dbReference type="InterPro" id="IPR036236">
    <property type="entry name" value="Znf_C2H2_sf"/>
</dbReference>
<feature type="domain" description="C2H2-type" evidence="12">
    <location>
        <begin position="1336"/>
        <end position="1364"/>
    </location>
</feature>
<dbReference type="PROSITE" id="PS50157">
    <property type="entry name" value="ZINC_FINGER_C2H2_2"/>
    <property type="match status" value="22"/>
</dbReference>
<dbReference type="PROSITE" id="PS00028">
    <property type="entry name" value="ZINC_FINGER_C2H2_1"/>
    <property type="match status" value="22"/>
</dbReference>
<feature type="domain" description="C2H2-type" evidence="12">
    <location>
        <begin position="1393"/>
        <end position="1420"/>
    </location>
</feature>
<feature type="domain" description="C2H2-type" evidence="12">
    <location>
        <begin position="1044"/>
        <end position="1071"/>
    </location>
</feature>
<feature type="domain" description="C2H2-type" evidence="12">
    <location>
        <begin position="1128"/>
        <end position="1155"/>
    </location>
</feature>
<keyword evidence="6" id="KW-0805">Transcription regulation</keyword>
<dbReference type="GeneID" id="100375804"/>
<feature type="domain" description="C2H2-type" evidence="12">
    <location>
        <begin position="1277"/>
        <end position="1305"/>
    </location>
</feature>
<feature type="domain" description="C2H2-type" evidence="12">
    <location>
        <begin position="1477"/>
        <end position="1499"/>
    </location>
</feature>
<keyword evidence="2" id="KW-0479">Metal-binding</keyword>
<evidence type="ECO:0000256" key="8">
    <source>
        <dbReference type="ARBA" id="ARBA00023163"/>
    </source>
</evidence>
<evidence type="ECO:0000313" key="13">
    <source>
        <dbReference type="Proteomes" id="UP000694865"/>
    </source>
</evidence>
<protein>
    <submittedName>
        <fullName evidence="14">Zinc finger protein 729-like</fullName>
    </submittedName>
</protein>
<dbReference type="SUPFAM" id="SSF57667">
    <property type="entry name" value="beta-beta-alpha zinc fingers"/>
    <property type="match status" value="11"/>
</dbReference>
<feature type="domain" description="C2H2-type" evidence="12">
    <location>
        <begin position="931"/>
        <end position="958"/>
    </location>
</feature>
<evidence type="ECO:0000256" key="7">
    <source>
        <dbReference type="ARBA" id="ARBA00023125"/>
    </source>
</evidence>
<evidence type="ECO:0000256" key="5">
    <source>
        <dbReference type="ARBA" id="ARBA00022833"/>
    </source>
</evidence>
<feature type="domain" description="C2H2-type" evidence="12">
    <location>
        <begin position="986"/>
        <end position="1013"/>
    </location>
</feature>
<keyword evidence="9" id="KW-0539">Nucleus</keyword>
<dbReference type="PANTHER" id="PTHR24384:SF189">
    <property type="entry name" value="C2H2-TYPE DOMAIN-CONTAINING PROTEIN-RELATED"/>
    <property type="match status" value="1"/>
</dbReference>
<sequence>MEKPLNRVQNQKPMGVLTLTAPRNGKVIVLQHDFRNNGRYCMPRMDNLSAPMEIQLKSGHQPGTSHTSGLLLKENTEKLLFKKRSVTKTEILPNGNLAYKHSDAAETKNEYTRRLDKFGLEQYEVEIKQEPDLREVGLQQPVVKLSEQYSNKVFNNETTLEPGCKAESFTRDNEEQDLTSAIVCKTVKCTKKIDHDKKNKLKDPKKSQRNESVDVILVESSVSVETQVDCTCSKLNKQTEMMEQDNQILVIMDKQKSIGNDLVEEQDSKLMLMMDREYSVNNESSCIIVDIEGVPMKNSDQQNAENLDSDQRTPVSPASLDSFVPGDFSVHTDSQLCEHEIPQLEPVNNKTMNTNSCNPVKTEIVPSRDLFCQQSEEDSFRENQAVGHSTFSDQQNTSTIEHTILKGEFSPDQRTPVIKASLNSFVPENFSVRTDGQLCEHEIPQLEPVNNKTMNTNSYNPVKTEIVPSRDLFCQRSDEDSFPDFQAVGHSTFSDQQNTSTREHTLYGEFFLDKRTTVSTASLKSFVPENFSVHKDSQLSRYEAPQLELTNNYTCTTVNTEILPSKDLACHQSDEDSFRSIQAEVYTSFSDQQNASTNVHTVSEHDIPQQEFINNERMNTNSSNTDKTEILPSEDLGNQSSREETFRDNEDKNGVDESSVPVETSSQQNASTDSDGHTILKELLCSSHLAQVSTDDKTIAPMQSSDTKYLMLQCLKCGLCFPSLETLNAHTRTHTELDFVYFCKVCHIGKHIQSHSGYQLAGQELNGKESVNNGEKNTNSCYNVKTKIIGADVGCQHSNKNCFSDEQAMNNSVTAETSDQQNASELYKRIILGRKLSPDQRTPVCTDNFESLWSCDETTTFESVAHMQSHTNNKLVRQELNEEHVNNETISINSRSTVKRLKCQTCKKTFCSQKNLETHWKSYHTKHDKPHKCKYCTHTFKTPKELAVHVKKHSLQGPYGCEYCKYRFFTKTAQFRHMKTHKETSIECKKCGQRFASQHSFTRHMEAHAENEQYKCPYCEYSCKNMTLLKRHLSKHIGKKHTTLKCEQCGKEFLRKSRLDRHMLIHSDVKPFKCKHCEKRYYTVGNLKKHIKMHTGKKTYKCIECGAKFRLKARLISHVKSHSRIVSFQCDHCGQSFSQNSDLVCHMRTHTREKLYKCIVCDHRFITESSLKSHVSALHFSHSSFRHVCKRCGKSYLKKSELKKHVRFHTGKSISKGCITHVCKQCGKIFENKSILSVHMQYHTGVKPFQCKQCEKRFCTIGNLNVHMRIHTSEKQYKCSECGTAFRMKNLLKKHHMADHADVWPFQCDRCEKGFTQSRELSLHKKTHTQKSYDHTLCKKCGKSFSTISCLTRHQQNVHVSERQYKCQQCSRDYKSEMSLREHLQIHTDKKQHQCTVCEKSFRAKQYLIVHQRKHTGERPYKCTICEKDFAALCSFRYHQQTHTGEKPFQCDKCGKLFTNKRSLMAHIRLHDGTKPYQCDQCNEKFRLWKQLKKHEKNHKVSSLFKNMEGQV</sequence>
<dbReference type="InterPro" id="IPR050752">
    <property type="entry name" value="C2H2-ZF_domain"/>
</dbReference>
<feature type="domain" description="C2H2-type" evidence="12">
    <location>
        <begin position="1365"/>
        <end position="1392"/>
    </location>
</feature>
<feature type="domain" description="C2H2-type" evidence="12">
    <location>
        <begin position="1100"/>
        <end position="1123"/>
    </location>
</feature>
<dbReference type="Gene3D" id="3.30.160.60">
    <property type="entry name" value="Classic Zinc Finger"/>
    <property type="match status" value="18"/>
</dbReference>
<keyword evidence="4 10" id="KW-0863">Zinc-finger</keyword>
<evidence type="ECO:0000256" key="4">
    <source>
        <dbReference type="ARBA" id="ARBA00022771"/>
    </source>
</evidence>
<evidence type="ECO:0000256" key="11">
    <source>
        <dbReference type="SAM" id="MobiDB-lite"/>
    </source>
</evidence>
<feature type="domain" description="C2H2-type" evidence="12">
    <location>
        <begin position="1421"/>
        <end position="1448"/>
    </location>
</feature>
<feature type="domain" description="C2H2-type" evidence="12">
    <location>
        <begin position="1072"/>
        <end position="1099"/>
    </location>
</feature>
<dbReference type="SMART" id="SM00355">
    <property type="entry name" value="ZnF_C2H2"/>
    <property type="match status" value="22"/>
</dbReference>
<evidence type="ECO:0000256" key="1">
    <source>
        <dbReference type="ARBA" id="ARBA00004123"/>
    </source>
</evidence>
<keyword evidence="8" id="KW-0804">Transcription</keyword>
<feature type="domain" description="C2H2-type" evidence="12">
    <location>
        <begin position="901"/>
        <end position="929"/>
    </location>
</feature>
<feature type="region of interest" description="Disordered" evidence="11">
    <location>
        <begin position="596"/>
        <end position="674"/>
    </location>
</feature>
<evidence type="ECO:0000256" key="9">
    <source>
        <dbReference type="ARBA" id="ARBA00023242"/>
    </source>
</evidence>
<keyword evidence="7" id="KW-0238">DNA-binding</keyword>
<keyword evidence="3" id="KW-0677">Repeat</keyword>
<dbReference type="Pfam" id="PF00096">
    <property type="entry name" value="zf-C2H2"/>
    <property type="match status" value="12"/>
</dbReference>